<proteinExistence type="predicted"/>
<evidence type="ECO:0000313" key="8">
    <source>
        <dbReference type="Proteomes" id="UP000002605"/>
    </source>
</evidence>
<organism evidence="7 8">
    <name type="scientific">Candida dubliniensis (strain CD36 / ATCC MYA-646 / CBS 7987 / NCPF 3949 / NRRL Y-17841)</name>
    <name type="common">Yeast</name>
    <dbReference type="NCBI Taxonomy" id="573826"/>
    <lineage>
        <taxon>Eukaryota</taxon>
        <taxon>Fungi</taxon>
        <taxon>Dikarya</taxon>
        <taxon>Ascomycota</taxon>
        <taxon>Saccharomycotina</taxon>
        <taxon>Pichiomycetes</taxon>
        <taxon>Debaryomycetaceae</taxon>
        <taxon>Candida/Lodderomyces clade</taxon>
        <taxon>Candida</taxon>
    </lineage>
</organism>
<reference evidence="7 8" key="1">
    <citation type="journal article" date="2009" name="Genome Res.">
        <title>Comparative genomics of the fungal pathogens Candida dubliniensis and Candida albicans.</title>
        <authorList>
            <person name="Jackson A.P."/>
            <person name="Gamble J.A."/>
            <person name="Yeomans T."/>
            <person name="Moran G.P."/>
            <person name="Saunders D."/>
            <person name="Harris D."/>
            <person name="Aslett M."/>
            <person name="Barrell J.F."/>
            <person name="Butler G."/>
            <person name="Citiulo F."/>
            <person name="Coleman D.C."/>
            <person name="de Groot P.W.J."/>
            <person name="Goodwin T.J."/>
            <person name="Quail M.A."/>
            <person name="McQuillan J."/>
            <person name="Munro C.A."/>
            <person name="Pain A."/>
            <person name="Poulter R.T."/>
            <person name="Rajandream M.A."/>
            <person name="Renauld H."/>
            <person name="Spiering M.J."/>
            <person name="Tivey A."/>
            <person name="Gow N.A.R."/>
            <person name="Barrell B."/>
            <person name="Sullivan D.J."/>
            <person name="Berriman M."/>
        </authorList>
    </citation>
    <scope>NUCLEOTIDE SEQUENCE [LARGE SCALE GENOMIC DNA]</scope>
    <source>
        <strain evidence="8">CD36 / ATCC MYA-646 / CBS 7987 / NCPF 3949 / NRRL Y-17841</strain>
    </source>
</reference>
<evidence type="ECO:0000256" key="5">
    <source>
        <dbReference type="ARBA" id="ARBA00023136"/>
    </source>
</evidence>
<protein>
    <submittedName>
        <fullName evidence="7">Nuclear control of ATPase protein, putative</fullName>
    </submittedName>
</protein>
<evidence type="ECO:0000256" key="4">
    <source>
        <dbReference type="ARBA" id="ARBA00023128"/>
    </source>
</evidence>
<dbReference type="PANTHER" id="PTHR28234">
    <property type="entry name" value="NUCLEAR CONTROL OF ATPASE PROTEIN 2"/>
    <property type="match status" value="1"/>
</dbReference>
<gene>
    <name evidence="6" type="ordered locus">Cd36_83520</name>
    <name evidence="7" type="ORF">CD36_83520</name>
</gene>
<dbReference type="HOGENOM" id="CLU_008227_2_0_1"/>
<evidence type="ECO:0000256" key="3">
    <source>
        <dbReference type="ARBA" id="ARBA00022989"/>
    </source>
</evidence>
<dbReference type="AlphaFoldDB" id="B9WDV8"/>
<dbReference type="Proteomes" id="UP000002605">
    <property type="component" value="Chromosome 3"/>
</dbReference>
<keyword evidence="2" id="KW-0812">Transmembrane</keyword>
<evidence type="ECO:0000313" key="6">
    <source>
        <dbReference type="CGD" id="CAL0000167756"/>
    </source>
</evidence>
<dbReference type="CGD" id="CAL0000167756">
    <property type="gene designation" value="Cd36_83520"/>
</dbReference>
<dbReference type="GO" id="GO:0005741">
    <property type="term" value="C:mitochondrial outer membrane"/>
    <property type="evidence" value="ECO:0007669"/>
    <property type="project" value="TreeGrafter"/>
</dbReference>
<keyword evidence="4" id="KW-0496">Mitochondrion</keyword>
<dbReference type="GeneID" id="8046610"/>
<evidence type="ECO:0000313" key="7">
    <source>
        <dbReference type="EMBL" id="CAX42865.1"/>
    </source>
</evidence>
<dbReference type="OrthoDB" id="413313at2759"/>
<evidence type="ECO:0000256" key="2">
    <source>
        <dbReference type="ARBA" id="ARBA00022692"/>
    </source>
</evidence>
<keyword evidence="8" id="KW-1185">Reference proteome</keyword>
<accession>B9WDV8</accession>
<comment type="subcellular location">
    <subcellularLocation>
        <location evidence="1">Mitochondrion membrane</location>
        <topology evidence="1">Multi-pass membrane protein</topology>
    </subcellularLocation>
</comment>
<sequence>MDLISLGLTPRKSKKILQIINNNRVSRDIKHEFDQLNSYTKAFLVNQLSIEGSQQEKQENQGHQFNGEVNDNVLQVFQELYFLLDVENFKFNHVYTDIDLNKLKLIYMKLASIGGNESLNNNTKTILEIIERYIILTTTLSLTNSLIYKTLILKNQQVYWQALNNSSTINKLIYFMQTSPIKLYNFGCDIFVKTKRILFHSDNNNNNNNGNGLYQLSSQSGGKEEDNIISRYLLVIKNVCKLAFNGLITSIRQQSPPSISFILLSNDRTRTKHKHKQRTLSIKWYLHSIKSVIKFPINLVVKEAKSKLRKIDDEIAINIGNIDKLIKTNPKDYLEALSVILQLDSTQDQLISQNLNAAAYQKKKNMILQAMEHVVKFDKKSYDITSSPGFLTRYWIIIALIIFYGPSQTKKVYANRQEIIYWINYNGIEPVVGFFKNWVIKPVYDMLDILRNTSSDSQLSITSKDSLNSEFDSLNSMIYQFAQDNHIDVTESQITNDVKNGDLKIIMSTYENEIKSPIKYLITGSLLRLILIQIQKGKVDGAMAINGIDKLLKSQQLLFAMVSISPSILILYQMYRILANSGKSNGSGAGSIIINGKQLNIVCLKCLNNIENLLILLQLQEKKPQQEDEQNKRSMNGVGNNRHQEFYEGELLIEIINLFVFSSYLIPIDLKDDWINDLNELNNKQFDISTKLDLIRKIWNMYGAYFR</sequence>
<name>B9WDV8_CANDC</name>
<dbReference type="RefSeq" id="XP_002419275.1">
    <property type="nucleotide sequence ID" value="XM_002419230.1"/>
</dbReference>
<dbReference type="EMBL" id="FM992690">
    <property type="protein sequence ID" value="CAX42865.1"/>
    <property type="molecule type" value="Genomic_DNA"/>
</dbReference>
<dbReference type="Pfam" id="PF08637">
    <property type="entry name" value="NCA2"/>
    <property type="match status" value="1"/>
</dbReference>
<keyword evidence="3" id="KW-1133">Transmembrane helix</keyword>
<evidence type="ECO:0000256" key="1">
    <source>
        <dbReference type="ARBA" id="ARBA00004225"/>
    </source>
</evidence>
<dbReference type="VEuPathDB" id="FungiDB:CD36_83520"/>
<keyword evidence="5" id="KW-0472">Membrane</keyword>
<dbReference type="InterPro" id="IPR013946">
    <property type="entry name" value="NCA2-like"/>
</dbReference>
<dbReference type="eggNOG" id="ENOG502QTT6">
    <property type="taxonomic scope" value="Eukaryota"/>
</dbReference>
<dbReference type="PANTHER" id="PTHR28234:SF1">
    <property type="entry name" value="NUCLEAR CONTROL OF ATPASE PROTEIN 2"/>
    <property type="match status" value="1"/>
</dbReference>
<dbReference type="KEGG" id="cdu:CD36_83520"/>